<comment type="caution">
    <text evidence="1">The sequence shown here is derived from an EMBL/GenBank/DDBJ whole genome shotgun (WGS) entry which is preliminary data.</text>
</comment>
<reference evidence="1" key="1">
    <citation type="journal article" date="2015" name="Nature">
        <title>Complex archaea that bridge the gap between prokaryotes and eukaryotes.</title>
        <authorList>
            <person name="Spang A."/>
            <person name="Saw J.H."/>
            <person name="Jorgensen S.L."/>
            <person name="Zaremba-Niedzwiedzka K."/>
            <person name="Martijn J."/>
            <person name="Lind A.E."/>
            <person name="van Eijk R."/>
            <person name="Schleper C."/>
            <person name="Guy L."/>
            <person name="Ettema T.J."/>
        </authorList>
    </citation>
    <scope>NUCLEOTIDE SEQUENCE</scope>
</reference>
<proteinExistence type="predicted"/>
<sequence>MANFATPIKVARVEGSAGEAHPEIRRLPEKATQTELKGSPVILDSGNYKVSGAISGSGVLLAGFTNEPFHNLTTADTAEHLSAGTPINQTNATVIPLGAPLSDGKIGVLIANANTIFEGAFGTTDTATLPASSDVGKIYGLTKDSGNSYWYVDKGKTTTGAGAILTVIGIHEQDIINTLAAGDRVLFKVSQANRLFDQ</sequence>
<name>A0A0F9I9J1_9ZZZZ</name>
<protein>
    <submittedName>
        <fullName evidence="1">Uncharacterized protein</fullName>
    </submittedName>
</protein>
<organism evidence="1">
    <name type="scientific">marine sediment metagenome</name>
    <dbReference type="NCBI Taxonomy" id="412755"/>
    <lineage>
        <taxon>unclassified sequences</taxon>
        <taxon>metagenomes</taxon>
        <taxon>ecological metagenomes</taxon>
    </lineage>
</organism>
<gene>
    <name evidence="1" type="ORF">LCGC14_1606730</name>
</gene>
<accession>A0A0F9I9J1</accession>
<dbReference type="AlphaFoldDB" id="A0A0F9I9J1"/>
<evidence type="ECO:0000313" key="1">
    <source>
        <dbReference type="EMBL" id="KKM24276.1"/>
    </source>
</evidence>
<dbReference type="EMBL" id="LAZR01012956">
    <property type="protein sequence ID" value="KKM24276.1"/>
    <property type="molecule type" value="Genomic_DNA"/>
</dbReference>